<name>A0A9J6ZD42_9BACL</name>
<evidence type="ECO:0000313" key="2">
    <source>
        <dbReference type="EMBL" id="URN93737.1"/>
    </source>
</evidence>
<organism evidence="2 3">
    <name type="scientific">Candidatus Pristimantibacillus lignocellulolyticus</name>
    <dbReference type="NCBI Taxonomy" id="2994561"/>
    <lineage>
        <taxon>Bacteria</taxon>
        <taxon>Bacillati</taxon>
        <taxon>Bacillota</taxon>
        <taxon>Bacilli</taxon>
        <taxon>Bacillales</taxon>
        <taxon>Paenibacillaceae</taxon>
        <taxon>Candidatus Pristimantibacillus</taxon>
    </lineage>
</organism>
<feature type="transmembrane region" description="Helical" evidence="1">
    <location>
        <begin position="93"/>
        <end position="122"/>
    </location>
</feature>
<evidence type="ECO:0000313" key="3">
    <source>
        <dbReference type="Proteomes" id="UP001056756"/>
    </source>
</evidence>
<feature type="transmembrane region" description="Helical" evidence="1">
    <location>
        <begin position="67"/>
        <end position="87"/>
    </location>
</feature>
<dbReference type="KEGG" id="plig:NAG76_18185"/>
<reference evidence="2" key="1">
    <citation type="submission" date="2022-05" db="EMBL/GenBank/DDBJ databases">
        <title>Novel bacterial taxa in a minimal lignocellulolytic consortium and its capacity to transform plastics disclosed by genome-resolved metagenomics.</title>
        <authorList>
            <person name="Rodriguez C.A.D."/>
            <person name="Diaz-Garcia L."/>
            <person name="Herrera K."/>
            <person name="Tarazona N.A."/>
            <person name="Sproer C."/>
            <person name="Overmann J."/>
            <person name="Jimenez D.J."/>
        </authorList>
    </citation>
    <scope>NUCLEOTIDE SEQUENCE</scope>
    <source>
        <strain evidence="2">MAG5</strain>
    </source>
</reference>
<keyword evidence="1" id="KW-0812">Transmembrane</keyword>
<gene>
    <name evidence="2" type="ORF">NAG76_18185</name>
</gene>
<feature type="transmembrane region" description="Helical" evidence="1">
    <location>
        <begin position="41"/>
        <end position="60"/>
    </location>
</feature>
<dbReference type="AlphaFoldDB" id="A0A9J6ZD42"/>
<dbReference type="Proteomes" id="UP001056756">
    <property type="component" value="Chromosome"/>
</dbReference>
<evidence type="ECO:0000256" key="1">
    <source>
        <dbReference type="SAM" id="Phobius"/>
    </source>
</evidence>
<keyword evidence="1" id="KW-1133">Transmembrane helix</keyword>
<sequence length="145" mass="15885">MKIFALRLIPATVHCILTLLCLSLLLKADHANINSGFTTALIVLIFTSAVSTSLICKGIWKVMRTSVTTYTLFAIIFGAATISKLEIALETLFLPSFVFCLLVLSYSLLAIIIGTIIGIIAYRITIKILHNRNQAQSIIQVNEGM</sequence>
<dbReference type="EMBL" id="CP097899">
    <property type="protein sequence ID" value="URN93737.1"/>
    <property type="molecule type" value="Genomic_DNA"/>
</dbReference>
<protein>
    <submittedName>
        <fullName evidence="2">Uncharacterized protein</fullName>
    </submittedName>
</protein>
<proteinExistence type="predicted"/>
<keyword evidence="1" id="KW-0472">Membrane</keyword>
<accession>A0A9J6ZD42</accession>